<accession>A0AAP9R1D9</accession>
<evidence type="ECO:0000313" key="1">
    <source>
        <dbReference type="EMBL" id="QMR42851.1"/>
    </source>
</evidence>
<keyword evidence="1" id="KW-0614">Plasmid</keyword>
<geneLocation type="plasmid" evidence="2">
    <name>prhbstw-00938_2</name>
</geneLocation>
<dbReference type="AlphaFoldDB" id="A0AAP9R1D9"/>
<name>A0AAP9R1D9_KLEAE</name>
<dbReference type="EMBL" id="CP055905">
    <property type="protein sequence ID" value="QMR42851.1"/>
    <property type="molecule type" value="Genomic_DNA"/>
</dbReference>
<protein>
    <submittedName>
        <fullName evidence="1">Uncharacterized protein</fullName>
    </submittedName>
</protein>
<evidence type="ECO:0000313" key="2">
    <source>
        <dbReference type="Proteomes" id="UP000514462"/>
    </source>
</evidence>
<reference evidence="2" key="1">
    <citation type="submission" date="2020-06" db="EMBL/GenBank/DDBJ databases">
        <title>REHAB project genomes.</title>
        <authorList>
            <person name="Shaw L.P."/>
        </authorList>
    </citation>
    <scope>NUCLEOTIDE SEQUENCE [LARGE SCALE GENOMIC DNA]</scope>
    <source>
        <strain evidence="2">RHBSTW-00938</strain>
        <plasmid evidence="2">prhbstw-00938_2</plasmid>
    </source>
</reference>
<dbReference type="RefSeq" id="WP_182015625.1">
    <property type="nucleotide sequence ID" value="NZ_CP055905.1"/>
</dbReference>
<sequence length="160" mass="17666">MSYARRNAIKGESAAAQVARDKRAAIMSRAHAAREAGLTTEATASSTQRHNQLLAKIREVIELDEAENAYQTVFCSASLTELNTKDANDVLLKALRKHQQAAINIWFDKIGLDKKFDISRAVLNGKGPLIIQKPELEDESERRKILCNVGVLLANTTKHG</sequence>
<gene>
    <name evidence="1" type="ORF">HV331_25345</name>
</gene>
<proteinExistence type="predicted"/>
<dbReference type="Proteomes" id="UP000514462">
    <property type="component" value="Plasmid pRHBSTW-00938_2"/>
</dbReference>
<organism evidence="1 2">
    <name type="scientific">Klebsiella aerogenes</name>
    <name type="common">Enterobacter aerogenes</name>
    <dbReference type="NCBI Taxonomy" id="548"/>
    <lineage>
        <taxon>Bacteria</taxon>
        <taxon>Pseudomonadati</taxon>
        <taxon>Pseudomonadota</taxon>
        <taxon>Gammaproteobacteria</taxon>
        <taxon>Enterobacterales</taxon>
        <taxon>Enterobacteriaceae</taxon>
        <taxon>Klebsiella/Raoultella group</taxon>
        <taxon>Klebsiella</taxon>
    </lineage>
</organism>